<dbReference type="RefSeq" id="WP_013327108.1">
    <property type="nucleotide sequence ID" value="NC_014506.1"/>
</dbReference>
<sequence length="756" mass="85281">MSVEFISKTRLQLTIFGIVQGVGFRPFVYQLAQKDKLAGCVYNDGSGVIVEIEGDKVALDAFVDALQNSAPPLSRIEQLNVKILSCKNEIEFEIVKSKNSSVTTLVSPDVSLCDECLLEMNDKNNRRYKYPFINCTNCGPRYTITKTLPYDRINTSMAQFEMCDECRAEFENPFSRRYHAQPISCYKCGPRLVIKNIDSDTVNDTNPIEQCAQLIQNGKSIALKGLGGFHIVCDATNESAVKQLRKNKHRPTKPLAVMFLSIKEIKKVAKLSKKDEELILSRERPIVVVEKKDTTFLADSIAPNIDRIGVFLPYTPLHELLLTILKTPIVATSANVSDEPIVTDEKEIVKKLSFIVENILTHDREIINACDDSVVMSVDEKTLFLRLARGFGPKSFFTEANCKKKILAVGANQKNTMTLVFDNNMILSPHVGDLNSLEAFEYFEKTLDTFKKFYNFEPDIIVCDKHPRYETTAWAKEYISSHADIELVELQHHYAHALATMAEYSLDEEVLAFCFDGTGYGDDATLWGGEMLIASPQKYERVYHLQNIYLLGSEKAVREPRRVGLSLLFECFSLQEILVMQYPLVKSFSISEIKTLHTMYQRKINSPQSSSVGRLFDGVYALSGNIDDLGYEGESGLIIERMAKQSASKKNYTYIIDNNIISYKEMVYEILEEESSVKIAAKFLNTLCDIVVNISGKYPHLPVVLCGGVFQNKVLVAKIKEKFEELNIKCYIQESTPVNDGSISLGQAYYALKNSQ</sequence>
<evidence type="ECO:0000259" key="11">
    <source>
        <dbReference type="PROSITE" id="PS51163"/>
    </source>
</evidence>
<reference evidence="13" key="1">
    <citation type="journal article" date="2010" name="Stand. Genomic Sci.">
        <title>Complete genome sequence of Sulfurimonas autotrophica type strain (OK10).</title>
        <authorList>
            <person name="Sikorski J."/>
            <person name="Munk C."/>
            <person name="Lapidus A."/>
            <person name="Djao O."/>
            <person name="Lucas S."/>
            <person name="Glavina Del Rio T."/>
            <person name="Nolan M."/>
            <person name="Tice H."/>
            <person name="Han C."/>
            <person name="Cheng J."/>
            <person name="Tapia R."/>
            <person name="Goodwin L."/>
            <person name="Pitluck S."/>
            <person name="Liolios K."/>
            <person name="Ivanova N."/>
            <person name="Mavromatis K."/>
            <person name="Mikhailova N."/>
            <person name="Pati A."/>
            <person name="Sims D."/>
            <person name="Meincke L."/>
            <person name="Brettin T."/>
            <person name="Detter J."/>
            <person name="Chen A."/>
            <person name="Palaniappan K."/>
            <person name="Land M."/>
            <person name="Hauser L."/>
            <person name="Chang Y."/>
            <person name="Jeffries C."/>
            <person name="Rohde M."/>
            <person name="Lang E."/>
            <person name="Spring S."/>
            <person name="Goker M."/>
            <person name="Woyke T."/>
            <person name="Bristow J."/>
            <person name="Eisen J."/>
            <person name="Markowitz V."/>
            <person name="Hugenholtz P."/>
            <person name="Kyrpides N."/>
            <person name="Klenk H."/>
        </authorList>
    </citation>
    <scope>NUCLEOTIDE SEQUENCE [LARGE SCALE GENOMIC DNA]</scope>
    <source>
        <strain evidence="13">ATCC BAA-671 / DSM 16294 / JCM 11897 / OK10</strain>
    </source>
</reference>
<feature type="active site" evidence="9">
    <location>
        <position position="43"/>
    </location>
</feature>
<dbReference type="PROSITE" id="PS00150">
    <property type="entry name" value="ACYLPHOSPHATASE_1"/>
    <property type="match status" value="1"/>
</dbReference>
<dbReference type="EMBL" id="CP002205">
    <property type="protein sequence ID" value="ADN09355.1"/>
    <property type="molecule type" value="Genomic_DNA"/>
</dbReference>
<dbReference type="InterPro" id="IPR001792">
    <property type="entry name" value="Acylphosphatase-like_dom"/>
</dbReference>
<accession>E0UTJ0</accession>
<dbReference type="Proteomes" id="UP000007803">
    <property type="component" value="Chromosome"/>
</dbReference>
<dbReference type="Pfam" id="PF17788">
    <property type="entry name" value="HypF_C"/>
    <property type="match status" value="1"/>
</dbReference>
<dbReference type="SUPFAM" id="SSF54975">
    <property type="entry name" value="Acylphosphatase/BLUF domain-like"/>
    <property type="match status" value="1"/>
</dbReference>
<dbReference type="InterPro" id="IPR011125">
    <property type="entry name" value="Znf_HypF"/>
</dbReference>
<dbReference type="GO" id="GO:0003998">
    <property type="term" value="F:acylphosphatase activity"/>
    <property type="evidence" value="ECO:0007669"/>
    <property type="project" value="UniProtKB-EC"/>
</dbReference>
<evidence type="ECO:0000259" key="10">
    <source>
        <dbReference type="PROSITE" id="PS51160"/>
    </source>
</evidence>
<dbReference type="UniPathway" id="UPA00335"/>
<evidence type="ECO:0000256" key="9">
    <source>
        <dbReference type="PROSITE-ProRule" id="PRU00520"/>
    </source>
</evidence>
<dbReference type="InterPro" id="IPR017968">
    <property type="entry name" value="Acylphosphatase_CS"/>
</dbReference>
<feature type="active site" evidence="9">
    <location>
        <position position="25"/>
    </location>
</feature>
<gene>
    <name evidence="12" type="ordered locus">Saut_1307</name>
</gene>
<dbReference type="AlphaFoldDB" id="E0UTJ0"/>
<keyword evidence="9" id="KW-0378">Hydrolase</keyword>
<protein>
    <recommendedName>
        <fullName evidence="8">Carbamoyltransferase</fullName>
        <ecNumber evidence="8">6.2.-.-</ecNumber>
    </recommendedName>
</protein>
<keyword evidence="5" id="KW-0863">Zinc-finger</keyword>
<comment type="catalytic activity">
    <reaction evidence="7">
        <text>C-terminal L-cysteinyl-[HypE protein] + carbamoyl phosphate + ATP + H2O = C-terminal S-carboxamide-L-cysteinyl-[HypE protein] + AMP + phosphate + diphosphate + H(+)</text>
        <dbReference type="Rhea" id="RHEA:55636"/>
        <dbReference type="Rhea" id="RHEA-COMP:14247"/>
        <dbReference type="Rhea" id="RHEA-COMP:14392"/>
        <dbReference type="ChEBI" id="CHEBI:15377"/>
        <dbReference type="ChEBI" id="CHEBI:15378"/>
        <dbReference type="ChEBI" id="CHEBI:30616"/>
        <dbReference type="ChEBI" id="CHEBI:33019"/>
        <dbReference type="ChEBI" id="CHEBI:43474"/>
        <dbReference type="ChEBI" id="CHEBI:58228"/>
        <dbReference type="ChEBI" id="CHEBI:76913"/>
        <dbReference type="ChEBI" id="CHEBI:139126"/>
        <dbReference type="ChEBI" id="CHEBI:456215"/>
    </reaction>
</comment>
<dbReference type="InterPro" id="IPR055128">
    <property type="entry name" value="HypF_C_2"/>
</dbReference>
<dbReference type="EC" id="6.2.-.-" evidence="8"/>
<dbReference type="InterPro" id="IPR004421">
    <property type="entry name" value="Carbamoyltransferase_HypF"/>
</dbReference>
<organism evidence="12 13">
    <name type="scientific">Sulfurimonas autotrophica (strain ATCC BAA-671 / DSM 16294 / JCM 11897 / OK10)</name>
    <dbReference type="NCBI Taxonomy" id="563040"/>
    <lineage>
        <taxon>Bacteria</taxon>
        <taxon>Pseudomonadati</taxon>
        <taxon>Campylobacterota</taxon>
        <taxon>Epsilonproteobacteria</taxon>
        <taxon>Campylobacterales</taxon>
        <taxon>Sulfurimonadaceae</taxon>
        <taxon>Sulfurimonas</taxon>
    </lineage>
</organism>
<dbReference type="InterPro" id="IPR043129">
    <property type="entry name" value="ATPase_NBD"/>
</dbReference>
<dbReference type="PIRSF" id="PIRSF006256">
    <property type="entry name" value="CMPcnvr_hdrg_mat"/>
    <property type="match status" value="1"/>
</dbReference>
<evidence type="ECO:0000313" key="12">
    <source>
        <dbReference type="EMBL" id="ADN09355.1"/>
    </source>
</evidence>
<evidence type="ECO:0000256" key="7">
    <source>
        <dbReference type="ARBA" id="ARBA00048220"/>
    </source>
</evidence>
<dbReference type="Pfam" id="PF01300">
    <property type="entry name" value="Sua5_yciO_yrdC"/>
    <property type="match status" value="1"/>
</dbReference>
<dbReference type="STRING" id="563040.Saut_1307"/>
<evidence type="ECO:0000256" key="3">
    <source>
        <dbReference type="ARBA" id="ARBA00022598"/>
    </source>
</evidence>
<dbReference type="Gene3D" id="3.30.420.360">
    <property type="match status" value="1"/>
</dbReference>
<dbReference type="HOGENOM" id="CLU_009164_0_0_7"/>
<dbReference type="eggNOG" id="COG0068">
    <property type="taxonomic scope" value="Bacteria"/>
</dbReference>
<evidence type="ECO:0000256" key="4">
    <source>
        <dbReference type="ARBA" id="ARBA00022723"/>
    </source>
</evidence>
<dbReference type="Gene3D" id="3.30.420.40">
    <property type="match status" value="1"/>
</dbReference>
<keyword evidence="4" id="KW-0479">Metal-binding</keyword>
<dbReference type="Gene3D" id="3.90.870.50">
    <property type="match status" value="1"/>
</dbReference>
<dbReference type="Gene3D" id="3.30.110.120">
    <property type="match status" value="1"/>
</dbReference>
<dbReference type="InterPro" id="IPR036046">
    <property type="entry name" value="Acylphosphatase-like_dom_sf"/>
</dbReference>
<dbReference type="InterPro" id="IPR006070">
    <property type="entry name" value="Sua5-like_dom"/>
</dbReference>
<comment type="catalytic activity">
    <reaction evidence="9">
        <text>an acyl phosphate + H2O = a carboxylate + phosphate + H(+)</text>
        <dbReference type="Rhea" id="RHEA:14965"/>
        <dbReference type="ChEBI" id="CHEBI:15377"/>
        <dbReference type="ChEBI" id="CHEBI:15378"/>
        <dbReference type="ChEBI" id="CHEBI:29067"/>
        <dbReference type="ChEBI" id="CHEBI:43474"/>
        <dbReference type="ChEBI" id="CHEBI:59918"/>
        <dbReference type="EC" id="3.6.1.7"/>
    </reaction>
</comment>
<dbReference type="Pfam" id="PF07503">
    <property type="entry name" value="zf-HYPF"/>
    <property type="match status" value="2"/>
</dbReference>
<evidence type="ECO:0000256" key="1">
    <source>
        <dbReference type="ARBA" id="ARBA00004711"/>
    </source>
</evidence>
<dbReference type="InterPro" id="IPR017945">
    <property type="entry name" value="DHBP_synth_RibB-like_a/b_dom"/>
</dbReference>
<name>E0UTJ0_SULAO</name>
<keyword evidence="6" id="KW-0862">Zinc</keyword>
<dbReference type="InterPro" id="IPR051060">
    <property type="entry name" value="Carbamoyltrans_HypF-like"/>
</dbReference>
<keyword evidence="3" id="KW-0436">Ligase</keyword>
<evidence type="ECO:0000256" key="5">
    <source>
        <dbReference type="ARBA" id="ARBA00022771"/>
    </source>
</evidence>
<dbReference type="GO" id="GO:0016743">
    <property type="term" value="F:carboxyl- or carbamoyltransferase activity"/>
    <property type="evidence" value="ECO:0007669"/>
    <property type="project" value="UniProtKB-UniRule"/>
</dbReference>
<dbReference type="PROSITE" id="PS51163">
    <property type="entry name" value="YRDC"/>
    <property type="match status" value="1"/>
</dbReference>
<dbReference type="GO" id="GO:0051604">
    <property type="term" value="P:protein maturation"/>
    <property type="evidence" value="ECO:0007669"/>
    <property type="project" value="TreeGrafter"/>
</dbReference>
<keyword evidence="13" id="KW-1185">Reference proteome</keyword>
<dbReference type="PANTHER" id="PTHR42959:SF1">
    <property type="entry name" value="CARBAMOYLTRANSFERASE HYPF"/>
    <property type="match status" value="1"/>
</dbReference>
<feature type="domain" description="Acylphosphatase-like" evidence="10">
    <location>
        <begin position="10"/>
        <end position="96"/>
    </location>
</feature>
<dbReference type="GO" id="GO:0008270">
    <property type="term" value="F:zinc ion binding"/>
    <property type="evidence" value="ECO:0007669"/>
    <property type="project" value="UniProtKB-KW"/>
</dbReference>
<evidence type="ECO:0000313" key="13">
    <source>
        <dbReference type="Proteomes" id="UP000007803"/>
    </source>
</evidence>
<feature type="domain" description="YrdC-like" evidence="11">
    <location>
        <begin position="205"/>
        <end position="390"/>
    </location>
</feature>
<evidence type="ECO:0000256" key="6">
    <source>
        <dbReference type="ARBA" id="ARBA00022833"/>
    </source>
</evidence>
<dbReference type="SUPFAM" id="SSF55821">
    <property type="entry name" value="YrdC/RibB"/>
    <property type="match status" value="1"/>
</dbReference>
<dbReference type="NCBIfam" id="TIGR00143">
    <property type="entry name" value="hypF"/>
    <property type="match status" value="1"/>
</dbReference>
<dbReference type="GO" id="GO:0003725">
    <property type="term" value="F:double-stranded RNA binding"/>
    <property type="evidence" value="ECO:0007669"/>
    <property type="project" value="InterPro"/>
</dbReference>
<evidence type="ECO:0000256" key="8">
    <source>
        <dbReference type="PIRNR" id="PIRNR006256"/>
    </source>
</evidence>
<dbReference type="GO" id="GO:0016874">
    <property type="term" value="F:ligase activity"/>
    <property type="evidence" value="ECO:0007669"/>
    <property type="project" value="UniProtKB-UniRule"/>
</dbReference>
<dbReference type="InterPro" id="IPR041440">
    <property type="entry name" value="HypF_C"/>
</dbReference>
<dbReference type="Pfam" id="PF00708">
    <property type="entry name" value="Acylphosphatase"/>
    <property type="match status" value="1"/>
</dbReference>
<comment type="similarity">
    <text evidence="2 8">Belongs to the carbamoyltransferase HypF family.</text>
</comment>
<evidence type="ECO:0000256" key="2">
    <source>
        <dbReference type="ARBA" id="ARBA00008097"/>
    </source>
</evidence>
<dbReference type="Pfam" id="PF22521">
    <property type="entry name" value="HypF_C_2"/>
    <property type="match status" value="1"/>
</dbReference>
<comment type="pathway">
    <text evidence="1">Protein modification; [NiFe] hydrogenase maturation.</text>
</comment>
<dbReference type="PANTHER" id="PTHR42959">
    <property type="entry name" value="CARBAMOYLTRANSFERASE"/>
    <property type="match status" value="1"/>
</dbReference>
<dbReference type="SUPFAM" id="SSF53067">
    <property type="entry name" value="Actin-like ATPase domain"/>
    <property type="match status" value="1"/>
</dbReference>
<proteinExistence type="inferred from homology"/>
<dbReference type="KEGG" id="sua:Saut_1307"/>
<dbReference type="PROSITE" id="PS51160">
    <property type="entry name" value="ACYLPHOSPHATASE_3"/>
    <property type="match status" value="1"/>
</dbReference>